<keyword evidence="1" id="KW-1133">Transmembrane helix</keyword>
<evidence type="ECO:0000313" key="2">
    <source>
        <dbReference type="EMBL" id="HGV55285.1"/>
    </source>
</evidence>
<gene>
    <name evidence="2" type="ORF">ENT73_04265</name>
</gene>
<dbReference type="InterPro" id="IPR012902">
    <property type="entry name" value="N_methyl_site"/>
</dbReference>
<keyword evidence="1" id="KW-0472">Membrane</keyword>
<feature type="transmembrane region" description="Helical" evidence="1">
    <location>
        <begin position="12"/>
        <end position="34"/>
    </location>
</feature>
<protein>
    <submittedName>
        <fullName evidence="2">Prepilin-type N-terminal cleavage/methylation domain-containing protein</fullName>
    </submittedName>
</protein>
<comment type="caution">
    <text evidence="2">The sequence shown here is derived from an EMBL/GenBank/DDBJ whole genome shotgun (WGS) entry which is preliminary data.</text>
</comment>
<accession>A0A832LXJ4</accession>
<keyword evidence="1" id="KW-0812">Transmembrane</keyword>
<proteinExistence type="predicted"/>
<dbReference type="EMBL" id="DSZU01000073">
    <property type="protein sequence ID" value="HGV55285.1"/>
    <property type="molecule type" value="Genomic_DNA"/>
</dbReference>
<name>A0A832LXJ4_9BACT</name>
<dbReference type="NCBIfam" id="TIGR02532">
    <property type="entry name" value="IV_pilin_GFxxxE"/>
    <property type="match status" value="1"/>
</dbReference>
<dbReference type="AlphaFoldDB" id="A0A832LXJ4"/>
<evidence type="ECO:0000256" key="1">
    <source>
        <dbReference type="SAM" id="Phobius"/>
    </source>
</evidence>
<reference evidence="2" key="1">
    <citation type="journal article" date="2020" name="mSystems">
        <title>Genome- and Community-Level Interaction Insights into Carbon Utilization and Element Cycling Functions of Hydrothermarchaeota in Hydrothermal Sediment.</title>
        <authorList>
            <person name="Zhou Z."/>
            <person name="Liu Y."/>
            <person name="Xu W."/>
            <person name="Pan J."/>
            <person name="Luo Z.H."/>
            <person name="Li M."/>
        </authorList>
    </citation>
    <scope>NUCLEOTIDE SEQUENCE [LARGE SCALE GENOMIC DNA]</scope>
    <source>
        <strain evidence="2">SpSt-605</strain>
    </source>
</reference>
<organism evidence="2">
    <name type="scientific">Caldimicrobium thiodismutans</name>
    <dbReference type="NCBI Taxonomy" id="1653476"/>
    <lineage>
        <taxon>Bacteria</taxon>
        <taxon>Pseudomonadati</taxon>
        <taxon>Thermodesulfobacteriota</taxon>
        <taxon>Thermodesulfobacteria</taxon>
        <taxon>Thermodesulfobacteriales</taxon>
        <taxon>Thermodesulfobacteriaceae</taxon>
        <taxon>Caldimicrobium</taxon>
    </lineage>
</organism>
<sequence length="225" mass="26594">MGGRGSNSVEKCGYTLIEVLLATMLFSIIVMLASFSMEQGLKYYHGLAERGLNFWRRAESLWLNNIFGAMMDYYVRDEDKRKWYPFFTGRREFVAGVSGRALGERIPVVFVIEKEVEAKGKFALVYYELPVSTMNHKELKELIDFKQYKEGRKIKLYSGLVRVEFRYFGLDEKNIERWHEEYDSWRYQSLPSLIRIDLSYDIGDDIIYLPLYVNSLHKGIYDEIY</sequence>